<accession>A0A1H9GGY2</accession>
<protein>
    <submittedName>
        <fullName evidence="1">Uncharacterized protein</fullName>
    </submittedName>
</protein>
<dbReference type="AlphaFoldDB" id="A0A1H9GGY2"/>
<dbReference type="RefSeq" id="WP_092496185.1">
    <property type="nucleotide sequence ID" value="NZ_FOFG01000005.1"/>
</dbReference>
<dbReference type="Proteomes" id="UP000199647">
    <property type="component" value="Unassembled WGS sequence"/>
</dbReference>
<dbReference type="EMBL" id="FOFG01000005">
    <property type="protein sequence ID" value="SEQ49118.1"/>
    <property type="molecule type" value="Genomic_DNA"/>
</dbReference>
<evidence type="ECO:0000313" key="1">
    <source>
        <dbReference type="EMBL" id="SEQ49118.1"/>
    </source>
</evidence>
<sequence>MTDAQLQRLPVILRQVVEAERPVRTLLHQPTVDLLAIRKPLRDLKEVRGAAAKVYGPRLGSESGPLATV</sequence>
<gene>
    <name evidence="1" type="ORF">SAMN05216548_10530</name>
</gene>
<proteinExistence type="predicted"/>
<name>A0A1H9GGY2_9HYPH</name>
<organism evidence="1 2">
    <name type="scientific">Faunimonas pinastri</name>
    <dbReference type="NCBI Taxonomy" id="1855383"/>
    <lineage>
        <taxon>Bacteria</taxon>
        <taxon>Pseudomonadati</taxon>
        <taxon>Pseudomonadota</taxon>
        <taxon>Alphaproteobacteria</taxon>
        <taxon>Hyphomicrobiales</taxon>
        <taxon>Afifellaceae</taxon>
        <taxon>Faunimonas</taxon>
    </lineage>
</organism>
<keyword evidence="2" id="KW-1185">Reference proteome</keyword>
<evidence type="ECO:0000313" key="2">
    <source>
        <dbReference type="Proteomes" id="UP000199647"/>
    </source>
</evidence>
<reference evidence="1 2" key="1">
    <citation type="submission" date="2016-10" db="EMBL/GenBank/DDBJ databases">
        <authorList>
            <person name="de Groot N.N."/>
        </authorList>
    </citation>
    <scope>NUCLEOTIDE SEQUENCE [LARGE SCALE GENOMIC DNA]</scope>
    <source>
        <strain evidence="1 2">A52C2</strain>
    </source>
</reference>
<dbReference type="STRING" id="1855383.SAMN05216548_10530"/>